<feature type="domain" description="G-protein coupled receptors family 1 profile" evidence="6">
    <location>
        <begin position="346"/>
        <end position="612"/>
    </location>
</feature>
<feature type="transmembrane region" description="Helical" evidence="5">
    <location>
        <begin position="50"/>
        <end position="74"/>
    </location>
</feature>
<dbReference type="GO" id="GO:0016020">
    <property type="term" value="C:membrane"/>
    <property type="evidence" value="ECO:0007669"/>
    <property type="project" value="UniProtKB-SubCell"/>
</dbReference>
<organism evidence="7 8">
    <name type="scientific">Strongyloides stercoralis</name>
    <name type="common">Threadworm</name>
    <dbReference type="NCBI Taxonomy" id="6248"/>
    <lineage>
        <taxon>Eukaryota</taxon>
        <taxon>Metazoa</taxon>
        <taxon>Ecdysozoa</taxon>
        <taxon>Nematoda</taxon>
        <taxon>Chromadorea</taxon>
        <taxon>Rhabditida</taxon>
        <taxon>Tylenchina</taxon>
        <taxon>Panagrolaimomorpha</taxon>
        <taxon>Strongyloidoidea</taxon>
        <taxon>Strongyloididae</taxon>
        <taxon>Strongyloides</taxon>
    </lineage>
</organism>
<dbReference type="Pfam" id="PF10320">
    <property type="entry name" value="7TM_GPCR_Srsx"/>
    <property type="match status" value="1"/>
</dbReference>
<keyword evidence="4 5" id="KW-0472">Membrane</keyword>
<feature type="transmembrane region" description="Helical" evidence="5">
    <location>
        <begin position="207"/>
        <end position="231"/>
    </location>
</feature>
<feature type="transmembrane region" description="Helical" evidence="5">
    <location>
        <begin position="152"/>
        <end position="174"/>
    </location>
</feature>
<reference evidence="8" key="1">
    <citation type="submission" date="2024-02" db="UniProtKB">
        <authorList>
            <consortium name="WormBaseParasite"/>
        </authorList>
    </citation>
    <scope>IDENTIFICATION</scope>
</reference>
<comment type="subcellular location">
    <subcellularLocation>
        <location evidence="1">Membrane</location>
    </subcellularLocation>
</comment>
<protein>
    <submittedName>
        <fullName evidence="8">G_PROTEIN_RECEP_F1_2 domain-containing protein</fullName>
    </submittedName>
</protein>
<dbReference type="AlphaFoldDB" id="A0AAF5DFA5"/>
<proteinExistence type="predicted"/>
<evidence type="ECO:0000313" key="7">
    <source>
        <dbReference type="Proteomes" id="UP000035681"/>
    </source>
</evidence>
<keyword evidence="2 5" id="KW-0812">Transmembrane</keyword>
<name>A0AAF5DFA5_STRER</name>
<evidence type="ECO:0000256" key="3">
    <source>
        <dbReference type="ARBA" id="ARBA00022989"/>
    </source>
</evidence>
<dbReference type="WBParaSite" id="TCONS_00010421.p1">
    <property type="protein sequence ID" value="TCONS_00010421.p1"/>
    <property type="gene ID" value="XLOC_003528"/>
</dbReference>
<evidence type="ECO:0000256" key="4">
    <source>
        <dbReference type="ARBA" id="ARBA00023136"/>
    </source>
</evidence>
<evidence type="ECO:0000256" key="5">
    <source>
        <dbReference type="SAM" id="Phobius"/>
    </source>
</evidence>
<dbReference type="PANTHER" id="PTHR23128">
    <property type="entry name" value="SERPENTINE RECEPTOR, CLASS E (EPSILON)-RELATED"/>
    <property type="match status" value="1"/>
</dbReference>
<feature type="transmembrane region" description="Helical" evidence="5">
    <location>
        <begin position="367"/>
        <end position="388"/>
    </location>
</feature>
<evidence type="ECO:0000313" key="8">
    <source>
        <dbReference type="WBParaSite" id="TCONS_00010421.p1"/>
    </source>
</evidence>
<dbReference type="InterPro" id="IPR019424">
    <property type="entry name" value="7TM_GPCR_Srsx"/>
</dbReference>
<evidence type="ECO:0000256" key="1">
    <source>
        <dbReference type="ARBA" id="ARBA00004370"/>
    </source>
</evidence>
<sequence length="646" mass="75028">FVFKTFILLFLIMDVILFFIIFGNAVTIIISLVTFIKIKKSKIFHINIKAILFCFMFDVIVNSIGRIGCSFTFLNDSNGINNKILSFFNVIQAGGGLSFSLNSCIILIERFYSLQTCKKYEKSNHSWIIYSINIFELLIIITLKYINIPTDYFITSQIICLIFSLTMYPILIYLQRRIQKKVAENFKNNSIFSLTQKYQIIETEKTALLLLPFIIIVAITTFIIGLLHHLISHNIVSLNNSEKFIMYTKTVSYLRDTISVIFFLYITIPNGKPIRIFKKKLFKNRISTEGSNKKNSLDMDGNLYFKQLDKQCIFFNYYYTKNIKKMDLNFFNLLAELILGIIAITANTFLLYIAIKNKIILKNFANFAISQIFFSSLILSIAATVKIIKDFSPSTLIIDSYKKLNECLASMIVYIFGYQIRDSTAIFIQLNKLVALKWPIFFRKCRLMGTIIPTITLTFIYAIGSIIFLLSYYNQILIPNSCFLWDIFGRTNIIILNSMGIIVSSTVIIIKLLCVIITRKMNETKKRVKVLSTNSMNNKVSGYRVIKPKSFKDAVARALFFDFLNYIFIWSLPQFVYLILIIINAPTDVIEFTNIIQRYSILLNSILNIVIFIFTVSEWRKLFINEIKKVKKIQIRFYTLVVYLFV</sequence>
<feature type="transmembrane region" description="Helical" evidence="5">
    <location>
        <begin position="330"/>
        <end position="355"/>
    </location>
</feature>
<feature type="transmembrane region" description="Helical" evidence="5">
    <location>
        <begin position="447"/>
        <end position="473"/>
    </location>
</feature>
<dbReference type="SUPFAM" id="SSF81321">
    <property type="entry name" value="Family A G protein-coupled receptor-like"/>
    <property type="match status" value="1"/>
</dbReference>
<dbReference type="PROSITE" id="PS50262">
    <property type="entry name" value="G_PROTEIN_RECEP_F1_2"/>
    <property type="match status" value="1"/>
</dbReference>
<feature type="transmembrane region" description="Helical" evidence="5">
    <location>
        <begin position="251"/>
        <end position="268"/>
    </location>
</feature>
<feature type="transmembrane region" description="Helical" evidence="5">
    <location>
        <begin position="559"/>
        <end position="583"/>
    </location>
</feature>
<keyword evidence="7" id="KW-1185">Reference proteome</keyword>
<evidence type="ECO:0000259" key="6">
    <source>
        <dbReference type="PROSITE" id="PS50262"/>
    </source>
</evidence>
<feature type="transmembrane region" description="Helical" evidence="5">
    <location>
        <begin position="86"/>
        <end position="107"/>
    </location>
</feature>
<evidence type="ECO:0000256" key="2">
    <source>
        <dbReference type="ARBA" id="ARBA00022692"/>
    </source>
</evidence>
<feature type="transmembrane region" description="Helical" evidence="5">
    <location>
        <begin position="6"/>
        <end position="38"/>
    </location>
</feature>
<keyword evidence="3 5" id="KW-1133">Transmembrane helix</keyword>
<feature type="transmembrane region" description="Helical" evidence="5">
    <location>
        <begin position="493"/>
        <end position="517"/>
    </location>
</feature>
<dbReference type="PANTHER" id="PTHR23128:SF132">
    <property type="entry name" value="SERPENTINE RECEPTOR, CLASS E (EPSILON)-RELATED"/>
    <property type="match status" value="1"/>
</dbReference>
<dbReference type="InterPro" id="IPR017452">
    <property type="entry name" value="GPCR_Rhodpsn_7TM"/>
</dbReference>
<feature type="transmembrane region" description="Helical" evidence="5">
    <location>
        <begin position="127"/>
        <end position="146"/>
    </location>
</feature>
<dbReference type="Gene3D" id="1.20.1070.10">
    <property type="entry name" value="Rhodopsin 7-helix transmembrane proteins"/>
    <property type="match status" value="1"/>
</dbReference>
<dbReference type="Proteomes" id="UP000035681">
    <property type="component" value="Unplaced"/>
</dbReference>
<feature type="transmembrane region" description="Helical" evidence="5">
    <location>
        <begin position="595"/>
        <end position="616"/>
    </location>
</feature>
<accession>A0AAF5DFA5</accession>